<dbReference type="PANTHER" id="PTHR33673:SF36">
    <property type="entry name" value="MYB-LIKE PROTEIN Q"/>
    <property type="match status" value="1"/>
</dbReference>
<feature type="region of interest" description="Disordered" evidence="1">
    <location>
        <begin position="1"/>
        <end position="82"/>
    </location>
</feature>
<dbReference type="AlphaFoldDB" id="A0AAV8U7F1"/>
<feature type="region of interest" description="Disordered" evidence="1">
    <location>
        <begin position="164"/>
        <end position="197"/>
    </location>
</feature>
<dbReference type="EMBL" id="JAIWQS010000001">
    <property type="protein sequence ID" value="KAJ8775241.1"/>
    <property type="molecule type" value="Genomic_DNA"/>
</dbReference>
<protein>
    <submittedName>
        <fullName evidence="2">Uncharacterized protein</fullName>
    </submittedName>
</protein>
<accession>A0AAV8U7F1</accession>
<name>A0AAV8U7F1_9ROSI</name>
<feature type="compositionally biased region" description="Basic and acidic residues" evidence="1">
    <location>
        <begin position="186"/>
        <end position="197"/>
    </location>
</feature>
<organism evidence="2 3">
    <name type="scientific">Erythroxylum novogranatense</name>
    <dbReference type="NCBI Taxonomy" id="1862640"/>
    <lineage>
        <taxon>Eukaryota</taxon>
        <taxon>Viridiplantae</taxon>
        <taxon>Streptophyta</taxon>
        <taxon>Embryophyta</taxon>
        <taxon>Tracheophyta</taxon>
        <taxon>Spermatophyta</taxon>
        <taxon>Magnoliopsida</taxon>
        <taxon>eudicotyledons</taxon>
        <taxon>Gunneridae</taxon>
        <taxon>Pentapetalae</taxon>
        <taxon>rosids</taxon>
        <taxon>fabids</taxon>
        <taxon>Malpighiales</taxon>
        <taxon>Erythroxylaceae</taxon>
        <taxon>Erythroxylum</taxon>
    </lineage>
</organism>
<reference evidence="2 3" key="1">
    <citation type="submission" date="2021-09" db="EMBL/GenBank/DDBJ databases">
        <title>Genomic insights and catalytic innovation underlie evolution of tropane alkaloids biosynthesis.</title>
        <authorList>
            <person name="Wang Y.-J."/>
            <person name="Tian T."/>
            <person name="Huang J.-P."/>
            <person name="Huang S.-X."/>
        </authorList>
    </citation>
    <scope>NUCLEOTIDE SEQUENCE [LARGE SCALE GENOMIC DNA]</scope>
    <source>
        <strain evidence="2">KIB-2018</strain>
        <tissue evidence="2">Leaf</tissue>
    </source>
</reference>
<evidence type="ECO:0000313" key="3">
    <source>
        <dbReference type="Proteomes" id="UP001159364"/>
    </source>
</evidence>
<evidence type="ECO:0000313" key="2">
    <source>
        <dbReference type="EMBL" id="KAJ8775241.1"/>
    </source>
</evidence>
<feature type="compositionally biased region" description="Basic and acidic residues" evidence="1">
    <location>
        <begin position="165"/>
        <end position="177"/>
    </location>
</feature>
<dbReference type="PANTHER" id="PTHR33673">
    <property type="entry name" value="SUPPRESSOR SRP40-LIKE PROTEIN"/>
    <property type="match status" value="1"/>
</dbReference>
<feature type="compositionally biased region" description="Low complexity" evidence="1">
    <location>
        <begin position="41"/>
        <end position="50"/>
    </location>
</feature>
<feature type="compositionally biased region" description="Basic and acidic residues" evidence="1">
    <location>
        <begin position="1"/>
        <end position="11"/>
    </location>
</feature>
<sequence length="284" mass="31256">MDRIGTNKDEAVISSGGSDKQLTGSEDKDSEAGVFGRQESFRSNSSSESADNSREDMDLHGPLASPVRPTNQLIGQTGYDPNRIPSSVFGTRPGNQMEWSVASNESLFSIHMGNNSFSIDNGFMFYKSGELVADDMNNIPPSTEICNGVDNLKKKSEILQNQSKLAEEESAKAKTETSESYTTEISKVEDKNPSQERLAPVEEIRNSTSSTHSFKFPVLDSDMVSNSSAKVLMVEKQPSRKQSQQESLPQSPGTAPEATKSIFFKSSKFKLIKSYILTFKKSFM</sequence>
<evidence type="ECO:0000256" key="1">
    <source>
        <dbReference type="SAM" id="MobiDB-lite"/>
    </source>
</evidence>
<feature type="compositionally biased region" description="Polar residues" evidence="1">
    <location>
        <begin position="240"/>
        <end position="253"/>
    </location>
</feature>
<comment type="caution">
    <text evidence="2">The sequence shown here is derived from an EMBL/GenBank/DDBJ whole genome shotgun (WGS) entry which is preliminary data.</text>
</comment>
<feature type="region of interest" description="Disordered" evidence="1">
    <location>
        <begin position="234"/>
        <end position="259"/>
    </location>
</feature>
<dbReference type="Proteomes" id="UP001159364">
    <property type="component" value="Linkage Group LG01"/>
</dbReference>
<feature type="compositionally biased region" description="Polar residues" evidence="1">
    <location>
        <begin position="15"/>
        <end position="24"/>
    </location>
</feature>
<proteinExistence type="predicted"/>
<keyword evidence="3" id="KW-1185">Reference proteome</keyword>
<gene>
    <name evidence="2" type="ORF">K2173_020245</name>
</gene>